<accession>A0A8R1I7F9</accession>
<dbReference type="InterPro" id="IPR036873">
    <property type="entry name" value="Rhodanese-like_dom_sf"/>
</dbReference>
<sequence length="300" mass="32887">MSSSSNTNSIVNVQWLLQNLNNVKVIDASYIPTATRNFEEFQTKYYGQFEKLQNDFKVAAFTAEHIPGAVHFGLDTAYFPSKFIKFDLYPPEIFQKYIRLLGVNNDDHVVIYSRGPAAGMMFASRAYWTFKAYGFTNVSLLNGGLDAWKAAGGSTDQNDPTPKLGNFVAKSFDSQILANFEDIPFNNFAAKNSKYLDARITPQFTGQDPLNNTFPGTGDFPMAKVIGSGGFISKEDVDSQIAKLGLTSGDQVYVACNTGIQASVIFVALERSGVKAKLYNGSMTELAYRAPELVNATGSV</sequence>
<dbReference type="GO" id="GO:0004792">
    <property type="term" value="F:thiosulfate-cyanide sulfurtransferase activity"/>
    <property type="evidence" value="ECO:0007669"/>
    <property type="project" value="UniProtKB-EC"/>
</dbReference>
<dbReference type="InterPro" id="IPR001763">
    <property type="entry name" value="Rhodanese-like_dom"/>
</dbReference>
<name>A0A8R1I7F9_CAEJA</name>
<feature type="domain" description="Rhodanese" evidence="5">
    <location>
        <begin position="189"/>
        <end position="295"/>
    </location>
</feature>
<feature type="domain" description="Rhodanese" evidence="5">
    <location>
        <begin position="19"/>
        <end position="157"/>
    </location>
</feature>
<protein>
    <recommendedName>
        <fullName evidence="1">thiosulfate sulfurtransferase</fullName>
        <ecNumber evidence="1">2.8.1.1</ecNumber>
    </recommendedName>
</protein>
<keyword evidence="7" id="KW-1185">Reference proteome</keyword>
<evidence type="ECO:0000313" key="6">
    <source>
        <dbReference type="EnsemblMetazoa" id="CJA27303.1"/>
    </source>
</evidence>
<dbReference type="InterPro" id="IPR001307">
    <property type="entry name" value="Thiosulphate_STrfase_CS"/>
</dbReference>
<dbReference type="Gene3D" id="3.40.250.10">
    <property type="entry name" value="Rhodanese-like domain"/>
    <property type="match status" value="2"/>
</dbReference>
<dbReference type="PANTHER" id="PTHR11364">
    <property type="entry name" value="THIOSULFATE SULFERTANSFERASE"/>
    <property type="match status" value="1"/>
</dbReference>
<dbReference type="CDD" id="cd01448">
    <property type="entry name" value="TST_Repeat_1"/>
    <property type="match status" value="1"/>
</dbReference>
<dbReference type="PANTHER" id="PTHR11364:SF27">
    <property type="entry name" value="SULFURTRANSFERASE"/>
    <property type="match status" value="1"/>
</dbReference>
<reference evidence="6" key="2">
    <citation type="submission" date="2022-06" db="UniProtKB">
        <authorList>
            <consortium name="EnsemblMetazoa"/>
        </authorList>
    </citation>
    <scope>IDENTIFICATION</scope>
    <source>
        <strain evidence="6">DF5081</strain>
    </source>
</reference>
<dbReference type="SUPFAM" id="SSF52821">
    <property type="entry name" value="Rhodanese/Cell cycle control phosphatase"/>
    <property type="match status" value="2"/>
</dbReference>
<proteinExistence type="predicted"/>
<reference evidence="7" key="1">
    <citation type="submission" date="2010-08" db="EMBL/GenBank/DDBJ databases">
        <authorList>
            <consortium name="Caenorhabditis japonica Sequencing Consortium"/>
            <person name="Wilson R.K."/>
        </authorList>
    </citation>
    <scope>NUCLEOTIDE SEQUENCE [LARGE SCALE GENOMIC DNA]</scope>
    <source>
        <strain evidence="7">DF5081</strain>
    </source>
</reference>
<dbReference type="PROSITE" id="PS50206">
    <property type="entry name" value="RHODANESE_3"/>
    <property type="match status" value="2"/>
</dbReference>
<dbReference type="GO" id="GO:0005739">
    <property type="term" value="C:mitochondrion"/>
    <property type="evidence" value="ECO:0007669"/>
    <property type="project" value="TreeGrafter"/>
</dbReference>
<organism evidence="6 7">
    <name type="scientific">Caenorhabditis japonica</name>
    <dbReference type="NCBI Taxonomy" id="281687"/>
    <lineage>
        <taxon>Eukaryota</taxon>
        <taxon>Metazoa</taxon>
        <taxon>Ecdysozoa</taxon>
        <taxon>Nematoda</taxon>
        <taxon>Chromadorea</taxon>
        <taxon>Rhabditida</taxon>
        <taxon>Rhabditina</taxon>
        <taxon>Rhabditomorpha</taxon>
        <taxon>Rhabditoidea</taxon>
        <taxon>Rhabditidae</taxon>
        <taxon>Peloderinae</taxon>
        <taxon>Caenorhabditis</taxon>
    </lineage>
</organism>
<evidence type="ECO:0000256" key="2">
    <source>
        <dbReference type="ARBA" id="ARBA00022679"/>
    </source>
</evidence>
<keyword evidence="3" id="KW-0677">Repeat</keyword>
<dbReference type="SMART" id="SM00450">
    <property type="entry name" value="RHOD"/>
    <property type="match status" value="2"/>
</dbReference>
<dbReference type="EnsemblMetazoa" id="CJA27303.1">
    <property type="protein sequence ID" value="CJA27303.1"/>
    <property type="gene ID" value="WBGene00182875"/>
</dbReference>
<evidence type="ECO:0000259" key="5">
    <source>
        <dbReference type="PROSITE" id="PS50206"/>
    </source>
</evidence>
<dbReference type="FunFam" id="3.40.250.10:FF:000058">
    <property type="entry name" value="MercaptoPyruvate SulfurTransferase homolog"/>
    <property type="match status" value="1"/>
</dbReference>
<evidence type="ECO:0000256" key="1">
    <source>
        <dbReference type="ARBA" id="ARBA00012245"/>
    </source>
</evidence>
<evidence type="ECO:0000256" key="3">
    <source>
        <dbReference type="ARBA" id="ARBA00022737"/>
    </source>
</evidence>
<evidence type="ECO:0000313" key="7">
    <source>
        <dbReference type="Proteomes" id="UP000005237"/>
    </source>
</evidence>
<dbReference type="Pfam" id="PF00581">
    <property type="entry name" value="Rhodanese"/>
    <property type="match status" value="1"/>
</dbReference>
<evidence type="ECO:0000256" key="4">
    <source>
        <dbReference type="ARBA" id="ARBA00047549"/>
    </source>
</evidence>
<dbReference type="AlphaFoldDB" id="A0A8R1I7F9"/>
<dbReference type="InterPro" id="IPR045078">
    <property type="entry name" value="TST/MPST-like"/>
</dbReference>
<dbReference type="EC" id="2.8.1.1" evidence="1"/>
<comment type="catalytic activity">
    <reaction evidence="4">
        <text>thiosulfate + hydrogen cyanide = thiocyanate + sulfite + 2 H(+)</text>
        <dbReference type="Rhea" id="RHEA:16881"/>
        <dbReference type="ChEBI" id="CHEBI:15378"/>
        <dbReference type="ChEBI" id="CHEBI:17359"/>
        <dbReference type="ChEBI" id="CHEBI:18022"/>
        <dbReference type="ChEBI" id="CHEBI:18407"/>
        <dbReference type="ChEBI" id="CHEBI:33542"/>
        <dbReference type="EC" id="2.8.1.1"/>
    </reaction>
</comment>
<keyword evidence="2" id="KW-0808">Transferase</keyword>
<dbReference type="PROSITE" id="PS00380">
    <property type="entry name" value="RHODANESE_1"/>
    <property type="match status" value="1"/>
</dbReference>
<dbReference type="Proteomes" id="UP000005237">
    <property type="component" value="Unassembled WGS sequence"/>
</dbReference>